<protein>
    <submittedName>
        <fullName evidence="1">Membrane protein</fullName>
    </submittedName>
</protein>
<proteinExistence type="predicted"/>
<dbReference type="EMBL" id="LAJX01000181">
    <property type="protein sequence ID" value="KJV05739.1"/>
    <property type="molecule type" value="Genomic_DNA"/>
</dbReference>
<evidence type="ECO:0000313" key="2">
    <source>
        <dbReference type="Proteomes" id="UP000033684"/>
    </source>
</evidence>
<dbReference type="OrthoDB" id="9154091at2"/>
<dbReference type="Proteomes" id="UP000033684">
    <property type="component" value="Unassembled WGS sequence"/>
</dbReference>
<dbReference type="InterPro" id="IPR054228">
    <property type="entry name" value="DUF6953"/>
</dbReference>
<gene>
    <name evidence="1" type="ORF">VZ94_15915</name>
</gene>
<name>A0A0F3IJL4_9GAMM</name>
<accession>A0A0F3IJL4</accession>
<evidence type="ECO:0000313" key="1">
    <source>
        <dbReference type="EMBL" id="KJV05739.1"/>
    </source>
</evidence>
<dbReference type="AlphaFoldDB" id="A0A0F3IJL4"/>
<reference evidence="2" key="1">
    <citation type="submission" date="2015-03" db="EMBL/GenBank/DDBJ databases">
        <title>Draft genome sequence of a novel methanotroph (Sn10-6) isolated from flooded ricefield rhizosphere in India.</title>
        <authorList>
            <person name="Pandit P.S."/>
            <person name="Pore S.D."/>
            <person name="Arora P."/>
            <person name="Kapse N.G."/>
            <person name="Dhakephalkar P.K."/>
            <person name="Rahalkar M.C."/>
        </authorList>
    </citation>
    <scope>NUCLEOTIDE SEQUENCE [LARGE SCALE GENOMIC DNA]</scope>
    <source>
        <strain evidence="2">Sn10-6</strain>
    </source>
</reference>
<organism evidence="1 2">
    <name type="scientific">Methylocucumis oryzae</name>
    <dbReference type="NCBI Taxonomy" id="1632867"/>
    <lineage>
        <taxon>Bacteria</taxon>
        <taxon>Pseudomonadati</taxon>
        <taxon>Pseudomonadota</taxon>
        <taxon>Gammaproteobacteria</taxon>
        <taxon>Methylococcales</taxon>
        <taxon>Methylococcaceae</taxon>
        <taxon>Methylocucumis</taxon>
    </lineage>
</organism>
<reference evidence="1 2" key="2">
    <citation type="journal article" date="2016" name="Microb. Ecol.">
        <title>Genome Characteristics of a Novel Type I Methanotroph (Sn10-6) Isolated from a Flooded Indian Rice Field.</title>
        <authorList>
            <person name="Rahalkar M.C."/>
            <person name="Pandit P.S."/>
            <person name="Dhakephalkar P.K."/>
            <person name="Pore S."/>
            <person name="Arora P."/>
            <person name="Kapse N."/>
        </authorList>
    </citation>
    <scope>NUCLEOTIDE SEQUENCE [LARGE SCALE GENOMIC DNA]</scope>
    <source>
        <strain evidence="1 2">Sn10-6</strain>
    </source>
</reference>
<dbReference type="Pfam" id="PF22266">
    <property type="entry name" value="DUF6953"/>
    <property type="match status" value="1"/>
</dbReference>
<keyword evidence="2" id="KW-1185">Reference proteome</keyword>
<comment type="caution">
    <text evidence="1">The sequence shown here is derived from an EMBL/GenBank/DDBJ whole genome shotgun (WGS) entry which is preliminary data.</text>
</comment>
<sequence length="89" mass="10703">MITAREVAEWMFSHFETSKYLYQESIVYKIKKEFGTDFVYTNENGNLAIGKDVLKEFRKLSEGKVVWERGDRAWRKLRENETYKGRQVE</sequence>
<dbReference type="RefSeq" id="WP_045779978.1">
    <property type="nucleotide sequence ID" value="NZ_LAJX01000181.1"/>
</dbReference>